<feature type="coiled-coil region" evidence="1">
    <location>
        <begin position="367"/>
        <end position="394"/>
    </location>
</feature>
<reference evidence="2 3" key="1">
    <citation type="submission" date="2020-01" db="EMBL/GenBank/DDBJ databases">
        <title>Genome sequence of a 1,3-propanediol producer, Clostridium butyricum S3.</title>
        <authorList>
            <person name="Zhou J."/>
        </authorList>
    </citation>
    <scope>NUCLEOTIDE SEQUENCE [LARGE SCALE GENOMIC DNA]</scope>
    <source>
        <strain evidence="2 3">S3</strain>
    </source>
</reference>
<accession>A0A6L9EQS6</accession>
<keyword evidence="1" id="KW-0175">Coiled coil</keyword>
<organism evidence="2 3">
    <name type="scientific">Clostridium butyricum</name>
    <dbReference type="NCBI Taxonomy" id="1492"/>
    <lineage>
        <taxon>Bacteria</taxon>
        <taxon>Bacillati</taxon>
        <taxon>Bacillota</taxon>
        <taxon>Clostridia</taxon>
        <taxon>Eubacteriales</taxon>
        <taxon>Clostridiaceae</taxon>
        <taxon>Clostridium</taxon>
    </lineage>
</organism>
<dbReference type="Pfam" id="PF06152">
    <property type="entry name" value="Phage_min_cap2"/>
    <property type="match status" value="1"/>
</dbReference>
<comment type="caution">
    <text evidence="2">The sequence shown here is derived from an EMBL/GenBank/DDBJ whole genome shotgun (WGS) entry which is preliminary data.</text>
</comment>
<dbReference type="InterPro" id="IPR009319">
    <property type="entry name" value="Phage_A118_VSP1"/>
</dbReference>
<evidence type="ECO:0000313" key="3">
    <source>
        <dbReference type="Proteomes" id="UP000474042"/>
    </source>
</evidence>
<dbReference type="EMBL" id="WOFV02000038">
    <property type="protein sequence ID" value="NAS18624.1"/>
    <property type="molecule type" value="Genomic_DNA"/>
</dbReference>
<sequence>MKKNKHYDIREIFEQMELDLISSMHRAFYFHKTEEAKEGFSWEQWQKSKLRAIEEYRKKNKKIVNSYSKPIQETIDRELRGNYKKGTGIFKKLIDRVKKFLGIKPKQASVNIPEDISEKQKIKDYIKAITGQKIEAPTDEAFFGMNEKKLDALQKVVEKDLKKAQHSVLRKMDDVYRQTIYKSQVYMQAGTVTLNKAIDMATKDFLKQGINSIKYADGKNVNIASYAEMCLRTANHRAKLLGEGRKRDEWGVHLVVVSAHANTCKMCEPWQGRVLIDDVFSHPSKEYIETYRKKYKLLSEAIKIGLMHPNCRHNLVTYFEGITTLPKVPDGKEAIETYKAEQKQRAYERAIRKQKRIVEGTCDELNRKQEDTKLMEMEKSLREYLKKHPQLRRNYEREKVR</sequence>
<dbReference type="AlphaFoldDB" id="A0A6L9EQS6"/>
<name>A0A6L9EQS6_CLOBU</name>
<dbReference type="Proteomes" id="UP000474042">
    <property type="component" value="Unassembled WGS sequence"/>
</dbReference>
<gene>
    <name evidence="2" type="ORF">GND98_012280</name>
</gene>
<proteinExistence type="predicted"/>
<protein>
    <submittedName>
        <fullName evidence="2">Capsid protein</fullName>
    </submittedName>
</protein>
<evidence type="ECO:0000256" key="1">
    <source>
        <dbReference type="SAM" id="Coils"/>
    </source>
</evidence>
<evidence type="ECO:0000313" key="2">
    <source>
        <dbReference type="EMBL" id="NAS18624.1"/>
    </source>
</evidence>
<dbReference type="GO" id="GO:0005198">
    <property type="term" value="F:structural molecule activity"/>
    <property type="evidence" value="ECO:0007669"/>
    <property type="project" value="InterPro"/>
</dbReference>